<keyword evidence="12" id="KW-0720">Serine protease</keyword>
<evidence type="ECO:0000259" key="18">
    <source>
        <dbReference type="PROSITE" id="PS50106"/>
    </source>
</evidence>
<dbReference type="AlphaFoldDB" id="A0A1G9HKF8"/>
<evidence type="ECO:0000256" key="5">
    <source>
        <dbReference type="ARBA" id="ARBA00013035"/>
    </source>
</evidence>
<comment type="similarity">
    <text evidence="4">Belongs to the peptidase S1C family.</text>
</comment>
<protein>
    <recommendedName>
        <fullName evidence="6">Probable periplasmic serine endoprotease DegP-like</fullName>
        <ecNumber evidence="5">3.4.21.107</ecNumber>
    </recommendedName>
    <alternativeName>
        <fullName evidence="14">Protease Do</fullName>
    </alternativeName>
</protein>
<dbReference type="STRING" id="137658.SAMN05216186_11565"/>
<feature type="binding site" evidence="16">
    <location>
        <position position="143"/>
    </location>
    <ligand>
        <name>substrate</name>
    </ligand>
</feature>
<feature type="signal peptide" evidence="17">
    <location>
        <begin position="1"/>
        <end position="27"/>
    </location>
</feature>
<feature type="active site" description="Charge relay system" evidence="15">
    <location>
        <position position="113"/>
    </location>
</feature>
<dbReference type="SUPFAM" id="SSF50494">
    <property type="entry name" value="Trypsin-like serine proteases"/>
    <property type="match status" value="1"/>
</dbReference>
<dbReference type="InterPro" id="IPR001940">
    <property type="entry name" value="Peptidase_S1C"/>
</dbReference>
<name>A0A1G9HKF8_9PSED</name>
<dbReference type="SUPFAM" id="SSF50156">
    <property type="entry name" value="PDZ domain-like"/>
    <property type="match status" value="2"/>
</dbReference>
<dbReference type="Pfam" id="PF13365">
    <property type="entry name" value="Trypsin_2"/>
    <property type="match status" value="1"/>
</dbReference>
<comment type="subcellular location">
    <subcellularLocation>
        <location evidence="3">Periplasm</location>
    </subcellularLocation>
</comment>
<evidence type="ECO:0000256" key="2">
    <source>
        <dbReference type="ARBA" id="ARBA00002610"/>
    </source>
</evidence>
<feature type="active site" description="Charge relay system" evidence="15">
    <location>
        <position position="216"/>
    </location>
</feature>
<dbReference type="InterPro" id="IPR036034">
    <property type="entry name" value="PDZ_sf"/>
</dbReference>
<evidence type="ECO:0000313" key="20">
    <source>
        <dbReference type="Proteomes" id="UP000198706"/>
    </source>
</evidence>
<proteinExistence type="inferred from homology"/>
<evidence type="ECO:0000256" key="12">
    <source>
        <dbReference type="ARBA" id="ARBA00022825"/>
    </source>
</evidence>
<dbReference type="GO" id="GO:0042597">
    <property type="term" value="C:periplasmic space"/>
    <property type="evidence" value="ECO:0007669"/>
    <property type="project" value="UniProtKB-SubCell"/>
</dbReference>
<evidence type="ECO:0000256" key="7">
    <source>
        <dbReference type="ARBA" id="ARBA00022670"/>
    </source>
</evidence>
<evidence type="ECO:0000256" key="10">
    <source>
        <dbReference type="ARBA" id="ARBA00022764"/>
    </source>
</evidence>
<feature type="active site" description="Charge relay system" evidence="15">
    <location>
        <position position="143"/>
    </location>
</feature>
<evidence type="ECO:0000256" key="11">
    <source>
        <dbReference type="ARBA" id="ARBA00022801"/>
    </source>
</evidence>
<evidence type="ECO:0000256" key="15">
    <source>
        <dbReference type="PIRSR" id="PIRSR611782-1"/>
    </source>
</evidence>
<feature type="domain" description="PDZ" evidence="18">
    <location>
        <begin position="369"/>
        <end position="438"/>
    </location>
</feature>
<keyword evidence="20" id="KW-1185">Reference proteome</keyword>
<evidence type="ECO:0000256" key="1">
    <source>
        <dbReference type="ARBA" id="ARBA00001772"/>
    </source>
</evidence>
<sequence length="474" mass="50051">MSMPSWKSCLSVLAALLMLSQALVARADLPDFTELVQEASPAVVNISTRQKLPASTASAQIPDLEGLPPIFREFFERSIPQVPRNPGGRQREAQSLGSGFIISDDGYVLTNNHVVADADEIIVRLSDRSELEAKLVGADPRTDVALLKVEGKGLPTVKLGNSEALKVGEWVLAIGSPFGFDHSVTAGIVSAKGRSLPNESYVPFIQTDVAINPGNSGGPLFNLDGEVVGINSQIFTRSGGFMGLSFAIPIDVAMDVANQLKSEGKVSRGWLGVVIQEVSKDLAESFGLEKPAGALVAQVLEGGPADKGGLQVGDVILSLNGRPIVMSADLPHLVGGLKPGSKADLEVVRDGERRKLQLTIGALPEEGDEVAVGKVPGAERSSNRLGVKVAELSDEQKKALDLKGGVVISEVLESGPAALIGLRPGDVITHLNNQAIDSAKTFTKVAQDLPKNRSVSMRVLRQGRASFITFKLSE</sequence>
<feature type="binding site" evidence="16">
    <location>
        <position position="113"/>
    </location>
    <ligand>
        <name>substrate</name>
    </ligand>
</feature>
<evidence type="ECO:0000256" key="8">
    <source>
        <dbReference type="ARBA" id="ARBA00022729"/>
    </source>
</evidence>
<keyword evidence="8 17" id="KW-0732">Signal</keyword>
<dbReference type="PANTHER" id="PTHR22939:SF130">
    <property type="entry name" value="PERIPLASMIC SERINE ENDOPROTEASE DEGP-LIKE-RELATED"/>
    <property type="match status" value="1"/>
</dbReference>
<comment type="catalytic activity">
    <reaction evidence="1">
        <text>Acts on substrates that are at least partially unfolded. The cleavage site P1 residue is normally between a pair of hydrophobic residues, such as Val-|-Val.</text>
        <dbReference type="EC" id="3.4.21.107"/>
    </reaction>
</comment>
<reference evidence="19 20" key="1">
    <citation type="submission" date="2016-10" db="EMBL/GenBank/DDBJ databases">
        <authorList>
            <person name="de Groot N.N."/>
        </authorList>
    </citation>
    <scope>NUCLEOTIDE SEQUENCE [LARGE SCALE GENOMIC DNA]</scope>
    <source>
        <strain evidence="19 20">JCM 21544</strain>
    </source>
</reference>
<dbReference type="CDD" id="cd10839">
    <property type="entry name" value="cpPDZ1_DegP-like"/>
    <property type="match status" value="1"/>
</dbReference>
<feature type="chain" id="PRO_5039187839" description="Probable periplasmic serine endoprotease DegP-like" evidence="17">
    <location>
        <begin position="28"/>
        <end position="474"/>
    </location>
</feature>
<evidence type="ECO:0000256" key="6">
    <source>
        <dbReference type="ARBA" id="ARBA00013958"/>
    </source>
</evidence>
<dbReference type="FunFam" id="2.40.10.120:FF:000007">
    <property type="entry name" value="Periplasmic serine endoprotease DegP-like"/>
    <property type="match status" value="1"/>
</dbReference>
<keyword evidence="9" id="KW-0677">Repeat</keyword>
<dbReference type="SMART" id="SM00228">
    <property type="entry name" value="PDZ"/>
    <property type="match status" value="2"/>
</dbReference>
<dbReference type="InterPro" id="IPR001478">
    <property type="entry name" value="PDZ"/>
</dbReference>
<gene>
    <name evidence="19" type="ORF">SAMN05216186_11565</name>
</gene>
<dbReference type="PRINTS" id="PR00834">
    <property type="entry name" value="PROTEASES2C"/>
</dbReference>
<dbReference type="PANTHER" id="PTHR22939">
    <property type="entry name" value="SERINE PROTEASE FAMILY S1C HTRA-RELATED"/>
    <property type="match status" value="1"/>
</dbReference>
<dbReference type="GO" id="GO:0006508">
    <property type="term" value="P:proteolysis"/>
    <property type="evidence" value="ECO:0007669"/>
    <property type="project" value="UniProtKB-KW"/>
</dbReference>
<accession>A0A1G9HKF8</accession>
<keyword evidence="11" id="KW-0378">Hydrolase</keyword>
<feature type="domain" description="PDZ" evidence="18">
    <location>
        <begin position="255"/>
        <end position="338"/>
    </location>
</feature>
<evidence type="ECO:0000256" key="16">
    <source>
        <dbReference type="PIRSR" id="PIRSR611782-2"/>
    </source>
</evidence>
<evidence type="ECO:0000256" key="9">
    <source>
        <dbReference type="ARBA" id="ARBA00022737"/>
    </source>
</evidence>
<comment type="function">
    <text evidence="2">Might be efficient in the degradation of transiently denatured and unfolded proteins which accumulate in the periplasm following stress conditions.</text>
</comment>
<evidence type="ECO:0000256" key="4">
    <source>
        <dbReference type="ARBA" id="ARBA00010541"/>
    </source>
</evidence>
<dbReference type="Gene3D" id="2.40.10.120">
    <property type="match status" value="1"/>
</dbReference>
<keyword evidence="7 19" id="KW-0645">Protease</keyword>
<evidence type="ECO:0000256" key="14">
    <source>
        <dbReference type="ARBA" id="ARBA00032850"/>
    </source>
</evidence>
<dbReference type="Proteomes" id="UP000198706">
    <property type="component" value="Unassembled WGS sequence"/>
</dbReference>
<organism evidence="19 20">
    <name type="scientific">Pseudomonas indica</name>
    <dbReference type="NCBI Taxonomy" id="137658"/>
    <lineage>
        <taxon>Bacteria</taxon>
        <taxon>Pseudomonadati</taxon>
        <taxon>Pseudomonadota</taxon>
        <taxon>Gammaproteobacteria</taxon>
        <taxon>Pseudomonadales</taxon>
        <taxon>Pseudomonadaceae</taxon>
        <taxon>Pseudomonas</taxon>
    </lineage>
</organism>
<dbReference type="EMBL" id="FNFD01000015">
    <property type="protein sequence ID" value="SDL13224.1"/>
    <property type="molecule type" value="Genomic_DNA"/>
</dbReference>
<keyword evidence="13" id="KW-0346">Stress response</keyword>
<dbReference type="PROSITE" id="PS50106">
    <property type="entry name" value="PDZ"/>
    <property type="match status" value="2"/>
</dbReference>
<evidence type="ECO:0000256" key="3">
    <source>
        <dbReference type="ARBA" id="ARBA00004418"/>
    </source>
</evidence>
<dbReference type="InterPro" id="IPR009003">
    <property type="entry name" value="Peptidase_S1_PA"/>
</dbReference>
<keyword evidence="10" id="KW-0574">Periplasm</keyword>
<dbReference type="EC" id="3.4.21.107" evidence="5"/>
<dbReference type="InterPro" id="IPR011782">
    <property type="entry name" value="Pept_S1C_Do"/>
</dbReference>
<dbReference type="GO" id="GO:0004252">
    <property type="term" value="F:serine-type endopeptidase activity"/>
    <property type="evidence" value="ECO:0007669"/>
    <property type="project" value="InterPro"/>
</dbReference>
<dbReference type="Pfam" id="PF13180">
    <property type="entry name" value="PDZ_2"/>
    <property type="match status" value="2"/>
</dbReference>
<evidence type="ECO:0000256" key="17">
    <source>
        <dbReference type="SAM" id="SignalP"/>
    </source>
</evidence>
<evidence type="ECO:0000256" key="13">
    <source>
        <dbReference type="ARBA" id="ARBA00023016"/>
    </source>
</evidence>
<evidence type="ECO:0000313" key="19">
    <source>
        <dbReference type="EMBL" id="SDL13224.1"/>
    </source>
</evidence>
<dbReference type="NCBIfam" id="TIGR02037">
    <property type="entry name" value="degP_htrA_DO"/>
    <property type="match status" value="1"/>
</dbReference>
<feature type="binding site" evidence="16">
    <location>
        <begin position="214"/>
        <end position="216"/>
    </location>
    <ligand>
        <name>substrate</name>
    </ligand>
</feature>
<dbReference type="Gene3D" id="2.30.42.10">
    <property type="match status" value="2"/>
</dbReference>